<dbReference type="RefSeq" id="WP_072062788.1">
    <property type="nucleotide sequence ID" value="NZ_CVRY01000001.1"/>
</dbReference>
<dbReference type="InterPro" id="IPR036866">
    <property type="entry name" value="RibonucZ/Hydroxyglut_hydro"/>
</dbReference>
<gene>
    <name evidence="6" type="ORF">BN1804_00406</name>
</gene>
<evidence type="ECO:0000259" key="5">
    <source>
        <dbReference type="SMART" id="SM00849"/>
    </source>
</evidence>
<evidence type="ECO:0000313" key="7">
    <source>
        <dbReference type="Proteomes" id="UP000183920"/>
    </source>
</evidence>
<dbReference type="AlphaFoldDB" id="A0A0G4Q128"/>
<protein>
    <submittedName>
        <fullName evidence="6">Putative metallo-hydrolase</fullName>
    </submittedName>
</protein>
<dbReference type="Pfam" id="PF00753">
    <property type="entry name" value="Lactamase_B"/>
    <property type="match status" value="1"/>
</dbReference>
<evidence type="ECO:0000256" key="1">
    <source>
        <dbReference type="ARBA" id="ARBA00001947"/>
    </source>
</evidence>
<dbReference type="InterPro" id="IPR051453">
    <property type="entry name" value="MBL_Glyoxalase_II"/>
</dbReference>
<sequence>MMYHIVPVTNYMQNCTLIWCDETKEAAIVDPGGDVETLIAEIEERQLTLTKVLLTHGHFDHIAGTSQIVEHFNVPVYGPHKDDSFLLEELEQQCRMFNFPCGKSFTPDSWLNEGDTVTIGKTISLSVLHCPGHTPGHIIFVNHQNKIISMGDVLFKESIGRTDFPRGNHADLIASIKNKVLPLGDDYLFIPGHGPMSNLGHERQYNPFLQDEMPIW</sequence>
<dbReference type="PANTHER" id="PTHR46233">
    <property type="entry name" value="HYDROXYACYLGLUTATHIONE HYDROLASE GLOC"/>
    <property type="match status" value="1"/>
</dbReference>
<name>A0A0G4Q128_9GAMM</name>
<keyword evidence="2" id="KW-0479">Metal-binding</keyword>
<dbReference type="Proteomes" id="UP000183920">
    <property type="component" value="Unassembled WGS sequence"/>
</dbReference>
<dbReference type="GO" id="GO:0016787">
    <property type="term" value="F:hydrolase activity"/>
    <property type="evidence" value="ECO:0007669"/>
    <property type="project" value="UniProtKB-KW"/>
</dbReference>
<proteinExistence type="predicted"/>
<dbReference type="SMART" id="SM00849">
    <property type="entry name" value="Lactamase_B"/>
    <property type="match status" value="1"/>
</dbReference>
<organism evidence="6 7">
    <name type="scientific">Proteus penneri</name>
    <dbReference type="NCBI Taxonomy" id="102862"/>
    <lineage>
        <taxon>Bacteria</taxon>
        <taxon>Pseudomonadati</taxon>
        <taxon>Pseudomonadota</taxon>
        <taxon>Gammaproteobacteria</taxon>
        <taxon>Enterobacterales</taxon>
        <taxon>Morganellaceae</taxon>
        <taxon>Proteus</taxon>
    </lineage>
</organism>
<reference evidence="7" key="1">
    <citation type="submission" date="2015-06" db="EMBL/GenBank/DDBJ databases">
        <authorList>
            <person name="Urmite Genomes"/>
        </authorList>
    </citation>
    <scope>NUCLEOTIDE SEQUENCE [LARGE SCALE GENOMIC DNA]</scope>
    <source>
        <strain evidence="7">CSUR P1867</strain>
    </source>
</reference>
<evidence type="ECO:0000313" key="6">
    <source>
        <dbReference type="EMBL" id="CRL59369.1"/>
    </source>
</evidence>
<dbReference type="CDD" id="cd07737">
    <property type="entry name" value="YcbL-like_MBL-fold"/>
    <property type="match status" value="1"/>
</dbReference>
<dbReference type="SUPFAM" id="SSF56281">
    <property type="entry name" value="Metallo-hydrolase/oxidoreductase"/>
    <property type="match status" value="1"/>
</dbReference>
<comment type="cofactor">
    <cofactor evidence="1">
        <name>Zn(2+)</name>
        <dbReference type="ChEBI" id="CHEBI:29105"/>
    </cofactor>
</comment>
<evidence type="ECO:0000256" key="3">
    <source>
        <dbReference type="ARBA" id="ARBA00022801"/>
    </source>
</evidence>
<evidence type="ECO:0000256" key="2">
    <source>
        <dbReference type="ARBA" id="ARBA00022723"/>
    </source>
</evidence>
<accession>A0A0G4Q128</accession>
<keyword evidence="3 6" id="KW-0378">Hydrolase</keyword>
<dbReference type="InterPro" id="IPR001279">
    <property type="entry name" value="Metallo-B-lactamas"/>
</dbReference>
<dbReference type="EMBL" id="CVRY01000001">
    <property type="protein sequence ID" value="CRL59369.1"/>
    <property type="molecule type" value="Genomic_DNA"/>
</dbReference>
<dbReference type="GO" id="GO:0046872">
    <property type="term" value="F:metal ion binding"/>
    <property type="evidence" value="ECO:0007669"/>
    <property type="project" value="UniProtKB-KW"/>
</dbReference>
<feature type="domain" description="Metallo-beta-lactamase" evidence="5">
    <location>
        <begin position="12"/>
        <end position="193"/>
    </location>
</feature>
<dbReference type="PANTHER" id="PTHR46233:SF3">
    <property type="entry name" value="HYDROXYACYLGLUTATHIONE HYDROLASE GLOC"/>
    <property type="match status" value="1"/>
</dbReference>
<keyword evidence="4" id="KW-0862">Zinc</keyword>
<evidence type="ECO:0000256" key="4">
    <source>
        <dbReference type="ARBA" id="ARBA00022833"/>
    </source>
</evidence>
<dbReference type="Gene3D" id="3.60.15.10">
    <property type="entry name" value="Ribonuclease Z/Hydroxyacylglutathione hydrolase-like"/>
    <property type="match status" value="1"/>
</dbReference>